<feature type="compositionally biased region" description="Pro residues" evidence="3">
    <location>
        <begin position="262"/>
        <end position="272"/>
    </location>
</feature>
<protein>
    <recommendedName>
        <fullName evidence="6">ABC transporter</fullName>
    </recommendedName>
</protein>
<dbReference type="EMBL" id="PIPQ01000002">
    <property type="protein sequence ID" value="RUO43105.1"/>
    <property type="molecule type" value="Genomic_DNA"/>
</dbReference>
<dbReference type="PRINTS" id="PR01805">
    <property type="entry name" value="VACJLIPOPROT"/>
</dbReference>
<reference evidence="4 5" key="1">
    <citation type="journal article" date="2011" name="Front. Microbiol.">
        <title>Genomic signatures of strain selection and enhancement in Bacillus atrophaeus var. globigii, a historical biowarfare simulant.</title>
        <authorList>
            <person name="Gibbons H.S."/>
            <person name="Broomall S.M."/>
            <person name="McNew L.A."/>
            <person name="Daligault H."/>
            <person name="Chapman C."/>
            <person name="Bruce D."/>
            <person name="Karavis M."/>
            <person name="Krepps M."/>
            <person name="McGregor P.A."/>
            <person name="Hong C."/>
            <person name="Park K.H."/>
            <person name="Akmal A."/>
            <person name="Feldman A."/>
            <person name="Lin J.S."/>
            <person name="Chang W.E."/>
            <person name="Higgs B.W."/>
            <person name="Demirev P."/>
            <person name="Lindquist J."/>
            <person name="Liem A."/>
            <person name="Fochler E."/>
            <person name="Read T.D."/>
            <person name="Tapia R."/>
            <person name="Johnson S."/>
            <person name="Bishop-Lilly K.A."/>
            <person name="Detter C."/>
            <person name="Han C."/>
            <person name="Sozhamannan S."/>
            <person name="Rosenzweig C.N."/>
            <person name="Skowronski E.W."/>
        </authorList>
    </citation>
    <scope>NUCLEOTIDE SEQUENCE [LARGE SCALE GENOMIC DNA]</scope>
    <source>
        <strain evidence="4 5">AIT1</strain>
    </source>
</reference>
<dbReference type="Proteomes" id="UP000286976">
    <property type="component" value="Unassembled WGS sequence"/>
</dbReference>
<evidence type="ECO:0008006" key="6">
    <source>
        <dbReference type="Google" id="ProtNLM"/>
    </source>
</evidence>
<dbReference type="PANTHER" id="PTHR30035:SF3">
    <property type="entry name" value="INTERMEMBRANE PHOSPHOLIPID TRANSPORT SYSTEM LIPOPROTEIN MLAA"/>
    <property type="match status" value="1"/>
</dbReference>
<dbReference type="InterPro" id="IPR007428">
    <property type="entry name" value="MlaA"/>
</dbReference>
<dbReference type="Pfam" id="PF04333">
    <property type="entry name" value="MlaA"/>
    <property type="match status" value="1"/>
</dbReference>
<gene>
    <name evidence="4" type="ORF">CWE15_06600</name>
</gene>
<dbReference type="AlphaFoldDB" id="A0A432X8C2"/>
<dbReference type="GO" id="GO:0120010">
    <property type="term" value="P:intermembrane phospholipid transfer"/>
    <property type="evidence" value="ECO:0007669"/>
    <property type="project" value="TreeGrafter"/>
</dbReference>
<sequence>MLAVTLSVAACSSAPDNPEKNTAQTNEPEFDFHDPRDPFEQFNRAFWDLNRETLDPYILLPLANTYEKVPGVFRQGFYNFTDNLDEPVSFINNLLQLKMRDASVNVGRFLMNTGFGFLGFFDVASSIGLHEQKESFGETLATYGVPDGPYIMLPGAGPTVLIDRGGDVADSILWPSLIYGLPFTVAKYTLRGLQQRIELKQLEPMLENSIDEYSFVRETYFSYWKDKVFDGKAPQQDLWDDEWNDPWANEWDQAWEEELPKEQPPAKPRVDE</sequence>
<comment type="caution">
    <text evidence="4">The sequence shown here is derived from an EMBL/GenBank/DDBJ whole genome shotgun (WGS) entry which is preliminary data.</text>
</comment>
<name>A0A432X8C2_9GAMM</name>
<evidence type="ECO:0000256" key="2">
    <source>
        <dbReference type="ARBA" id="ARBA00022729"/>
    </source>
</evidence>
<evidence type="ECO:0000256" key="3">
    <source>
        <dbReference type="SAM" id="MobiDB-lite"/>
    </source>
</evidence>
<evidence type="ECO:0000313" key="4">
    <source>
        <dbReference type="EMBL" id="RUO43105.1"/>
    </source>
</evidence>
<evidence type="ECO:0000256" key="1">
    <source>
        <dbReference type="ARBA" id="ARBA00010634"/>
    </source>
</evidence>
<keyword evidence="5" id="KW-1185">Reference proteome</keyword>
<dbReference type="OrthoDB" id="9785326at2"/>
<comment type="similarity">
    <text evidence="1">Belongs to the MlaA family.</text>
</comment>
<feature type="region of interest" description="Disordered" evidence="3">
    <location>
        <begin position="13"/>
        <end position="35"/>
    </location>
</feature>
<keyword evidence="2" id="KW-0732">Signal</keyword>
<dbReference type="GO" id="GO:0016020">
    <property type="term" value="C:membrane"/>
    <property type="evidence" value="ECO:0007669"/>
    <property type="project" value="InterPro"/>
</dbReference>
<organism evidence="4 5">
    <name type="scientific">Aliidiomarina taiwanensis</name>
    <dbReference type="NCBI Taxonomy" id="946228"/>
    <lineage>
        <taxon>Bacteria</taxon>
        <taxon>Pseudomonadati</taxon>
        <taxon>Pseudomonadota</taxon>
        <taxon>Gammaproteobacteria</taxon>
        <taxon>Alteromonadales</taxon>
        <taxon>Idiomarinaceae</taxon>
        <taxon>Aliidiomarina</taxon>
    </lineage>
</organism>
<dbReference type="PANTHER" id="PTHR30035">
    <property type="entry name" value="LIPOPROTEIN VACJ-RELATED"/>
    <property type="match status" value="1"/>
</dbReference>
<evidence type="ECO:0000313" key="5">
    <source>
        <dbReference type="Proteomes" id="UP000286976"/>
    </source>
</evidence>
<proteinExistence type="inferred from homology"/>
<accession>A0A432X8C2</accession>
<feature type="region of interest" description="Disordered" evidence="3">
    <location>
        <begin position="250"/>
        <end position="272"/>
    </location>
</feature>